<sequence length="69" mass="7781">MAEWRKVAKAFAVGDGHISEKEVNVLRDSLFADGKISKSELDFLHELKKEAKTHVKALDQLIEDCEKAL</sequence>
<protein>
    <submittedName>
        <fullName evidence="1">Uncharacterized protein</fullName>
    </submittedName>
</protein>
<dbReference type="AlphaFoldDB" id="A0A0A6PGG9"/>
<organism evidence="1 2">
    <name type="scientific">Candidatus Thiomargarita nelsonii</name>
    <dbReference type="NCBI Taxonomy" id="1003181"/>
    <lineage>
        <taxon>Bacteria</taxon>
        <taxon>Pseudomonadati</taxon>
        <taxon>Pseudomonadota</taxon>
        <taxon>Gammaproteobacteria</taxon>
        <taxon>Thiotrichales</taxon>
        <taxon>Thiotrichaceae</taxon>
        <taxon>Thiomargarita</taxon>
    </lineage>
</organism>
<dbReference type="EMBL" id="JSZA02000015">
    <property type="protein sequence ID" value="KHD05151.1"/>
    <property type="molecule type" value="Genomic_DNA"/>
</dbReference>
<evidence type="ECO:0000313" key="2">
    <source>
        <dbReference type="Proteomes" id="UP000030428"/>
    </source>
</evidence>
<evidence type="ECO:0000313" key="1">
    <source>
        <dbReference type="EMBL" id="KHD05151.1"/>
    </source>
</evidence>
<proteinExistence type="predicted"/>
<name>A0A0A6PGG9_9GAMM</name>
<comment type="caution">
    <text evidence="1">The sequence shown here is derived from an EMBL/GenBank/DDBJ whole genome shotgun (WGS) entry which is preliminary data.</text>
</comment>
<accession>A0A0A6PGG9</accession>
<reference evidence="1 2" key="1">
    <citation type="journal article" date="2016" name="Front. Microbiol.">
        <title>Single-Cell (Meta-)Genomics of a Dimorphic Candidatus Thiomargarita nelsonii Reveals Genomic Plasticity.</title>
        <authorList>
            <person name="Flood B.E."/>
            <person name="Fliss P."/>
            <person name="Jones D.S."/>
            <person name="Dick G.J."/>
            <person name="Jain S."/>
            <person name="Kaster A.K."/>
            <person name="Winkel M."/>
            <person name="Mussmann M."/>
            <person name="Bailey J."/>
        </authorList>
    </citation>
    <scope>NUCLEOTIDE SEQUENCE [LARGE SCALE GENOMIC DNA]</scope>
    <source>
        <strain evidence="1">Hydrate Ridge</strain>
    </source>
</reference>
<keyword evidence="2" id="KW-1185">Reference proteome</keyword>
<gene>
    <name evidence="1" type="ORF">PN36_05535</name>
</gene>
<dbReference type="Proteomes" id="UP000030428">
    <property type="component" value="Unassembled WGS sequence"/>
</dbReference>